<feature type="domain" description="N-acetyltransferase" evidence="1">
    <location>
        <begin position="1"/>
        <end position="191"/>
    </location>
</feature>
<keyword evidence="3" id="KW-1185">Reference proteome</keyword>
<dbReference type="SUPFAM" id="SSF55729">
    <property type="entry name" value="Acyl-CoA N-acyltransferases (Nat)"/>
    <property type="match status" value="1"/>
</dbReference>
<dbReference type="Gene3D" id="3.40.630.30">
    <property type="match status" value="1"/>
</dbReference>
<evidence type="ECO:0000313" key="2">
    <source>
        <dbReference type="EMBL" id="MBJ7542679.1"/>
    </source>
</evidence>
<dbReference type="Pfam" id="PF00583">
    <property type="entry name" value="Acetyltransf_1"/>
    <property type="match status" value="1"/>
</dbReference>
<dbReference type="PROSITE" id="PS51186">
    <property type="entry name" value="GNAT"/>
    <property type="match status" value="1"/>
</dbReference>
<protein>
    <submittedName>
        <fullName evidence="2">GNAT family N-acetyltransferase</fullName>
    </submittedName>
</protein>
<keyword evidence="2" id="KW-0808">Transferase</keyword>
<reference evidence="2 3" key="1">
    <citation type="submission" date="2020-12" db="EMBL/GenBank/DDBJ databases">
        <title>Revised draft genomes of Rhodomicrobium vannielii ATCC 17100 and Rhodomicrobium udaipurense JA643.</title>
        <authorList>
            <person name="Conners E.M."/>
            <person name="Davenport E.J."/>
            <person name="Bose A."/>
        </authorList>
    </citation>
    <scope>NUCLEOTIDE SEQUENCE [LARGE SCALE GENOMIC DNA]</scope>
    <source>
        <strain evidence="2 3">JA643</strain>
    </source>
</reference>
<dbReference type="AlphaFoldDB" id="A0A8I1KJB1"/>
<evidence type="ECO:0000313" key="3">
    <source>
        <dbReference type="Proteomes" id="UP000623250"/>
    </source>
</evidence>
<sequence length="194" mass="21781">MRISTLTGPDLERALPELARLRIEVFRAFPYLYDGSLDYEQSYLASFAEATDSIAVVAEEDGRIVGCATGSALEGHNDQFGEPFRARGIDALQIFYCGESVLDPAFRGRGIGHAFFDAREAHAKAHGYRSSAFCAVVRPDNHPLKPSDYSPLDPFWGKRGYRRAEGLIATFTWKDIDQPEETAHSMQFWIRELD</sequence>
<dbReference type="InterPro" id="IPR000182">
    <property type="entry name" value="GNAT_dom"/>
</dbReference>
<dbReference type="RefSeq" id="WP_037239201.1">
    <property type="nucleotide sequence ID" value="NZ_JAEMUK010000008.1"/>
</dbReference>
<accession>A0A8I1KJB1</accession>
<dbReference type="Proteomes" id="UP000623250">
    <property type="component" value="Unassembled WGS sequence"/>
</dbReference>
<proteinExistence type="predicted"/>
<dbReference type="GO" id="GO:0016747">
    <property type="term" value="F:acyltransferase activity, transferring groups other than amino-acyl groups"/>
    <property type="evidence" value="ECO:0007669"/>
    <property type="project" value="InterPro"/>
</dbReference>
<evidence type="ECO:0000259" key="1">
    <source>
        <dbReference type="PROSITE" id="PS51186"/>
    </source>
</evidence>
<comment type="caution">
    <text evidence="2">The sequence shown here is derived from an EMBL/GenBank/DDBJ whole genome shotgun (WGS) entry which is preliminary data.</text>
</comment>
<dbReference type="EMBL" id="JAEMUK010000008">
    <property type="protein sequence ID" value="MBJ7542679.1"/>
    <property type="molecule type" value="Genomic_DNA"/>
</dbReference>
<organism evidence="2 3">
    <name type="scientific">Rhodomicrobium udaipurense</name>
    <dbReference type="NCBI Taxonomy" id="1202716"/>
    <lineage>
        <taxon>Bacteria</taxon>
        <taxon>Pseudomonadati</taxon>
        <taxon>Pseudomonadota</taxon>
        <taxon>Alphaproteobacteria</taxon>
        <taxon>Hyphomicrobiales</taxon>
        <taxon>Hyphomicrobiaceae</taxon>
        <taxon>Rhodomicrobium</taxon>
    </lineage>
</organism>
<name>A0A8I1KJB1_9HYPH</name>
<dbReference type="InterPro" id="IPR016181">
    <property type="entry name" value="Acyl_CoA_acyltransferase"/>
</dbReference>
<gene>
    <name evidence="2" type="ORF">JDN41_03815</name>
</gene>
<dbReference type="CDD" id="cd04301">
    <property type="entry name" value="NAT_SF"/>
    <property type="match status" value="1"/>
</dbReference>